<sequence length="328" mass="36971">MLLTGCFIAALFQHGEEEVTWFKMDWLFTECLMYRIVVGAVAKTKFLNNFDIFREQKIEGFNSHLDHIRDNINYMLSVAGKLDEKQEKETLEVLLKMCLWGNKCDLSLSCGESSVLKQSPTEATRTLDSFILCNDIKTAIESFLLKLKPNKKGLRELHIVLDNAGPELVGDLVLAEYLMESKLVDKTVLHGKEYPYFVSDVTGGDFEWTMAELNKLGGVCQQLYQRLSERVKKEALHGFLPAPLLALRALKAETVAGLPADVAEQMRQKPDLQWMALHGFLPAPLLALRALKAETVAGLSAEVAERMRQKPDLQWMVTGEYGVAQLTF</sequence>
<comment type="catalytic activity">
    <reaction evidence="1 10">
        <text>L-glutamyl-[protein] + S-adenosyl-L-methionine = [protein]-L-glutamate 5-O-methyl ester + S-adenosyl-L-homocysteine</text>
        <dbReference type="Rhea" id="RHEA:24452"/>
        <dbReference type="Rhea" id="RHEA-COMP:10208"/>
        <dbReference type="Rhea" id="RHEA-COMP:10311"/>
        <dbReference type="ChEBI" id="CHEBI:29973"/>
        <dbReference type="ChEBI" id="CHEBI:57856"/>
        <dbReference type="ChEBI" id="CHEBI:59789"/>
        <dbReference type="ChEBI" id="CHEBI:82795"/>
    </reaction>
</comment>
<dbReference type="GO" id="GO:0032259">
    <property type="term" value="P:methylation"/>
    <property type="evidence" value="ECO:0007669"/>
    <property type="project" value="UniProtKB-KW"/>
</dbReference>
<evidence type="ECO:0000313" key="12">
    <source>
        <dbReference type="EMBL" id="KHJ90248.1"/>
    </source>
</evidence>
<dbReference type="OrthoDB" id="541375at2759"/>
<feature type="domain" description="Damage-control phosphatase ARMT1-like metal-binding" evidence="11">
    <location>
        <begin position="20"/>
        <end position="229"/>
    </location>
</feature>
<evidence type="ECO:0000256" key="6">
    <source>
        <dbReference type="ARBA" id="ARBA00022801"/>
    </source>
</evidence>
<dbReference type="GO" id="GO:0103026">
    <property type="term" value="F:fructose-1-phosphatase activity"/>
    <property type="evidence" value="ECO:0007669"/>
    <property type="project" value="RHEA"/>
</dbReference>
<evidence type="ECO:0000256" key="10">
    <source>
        <dbReference type="RuleBase" id="RU367030"/>
    </source>
</evidence>
<dbReference type="GO" id="GO:0008983">
    <property type="term" value="F:protein-glutamate O-methyltransferase activity"/>
    <property type="evidence" value="ECO:0007669"/>
    <property type="project" value="RHEA"/>
</dbReference>
<dbReference type="Proteomes" id="UP000053660">
    <property type="component" value="Unassembled WGS sequence"/>
</dbReference>
<dbReference type="InterPro" id="IPR039763">
    <property type="entry name" value="ARMT1"/>
</dbReference>
<comment type="catalytic activity">
    <reaction evidence="9 10">
        <text>beta-D-fructose 6-phosphate = dihydroxyacetone + D-glyceraldehyde 3-phosphate</text>
        <dbReference type="Rhea" id="RHEA:28002"/>
        <dbReference type="ChEBI" id="CHEBI:16016"/>
        <dbReference type="ChEBI" id="CHEBI:57634"/>
        <dbReference type="ChEBI" id="CHEBI:59776"/>
    </reaction>
</comment>
<dbReference type="GO" id="GO:0005634">
    <property type="term" value="C:nucleus"/>
    <property type="evidence" value="ECO:0007669"/>
    <property type="project" value="TreeGrafter"/>
</dbReference>
<comment type="similarity">
    <text evidence="3 10">Belongs to the damage-control phosphatase family. Sugar phosphate phosphatase III subfamily.</text>
</comment>
<proteinExistence type="inferred from homology"/>
<dbReference type="SUPFAM" id="SSF111321">
    <property type="entry name" value="AF1104-like"/>
    <property type="match status" value="1"/>
</dbReference>
<keyword evidence="7 10" id="KW-0464">Manganese</keyword>
<evidence type="ECO:0000256" key="9">
    <source>
        <dbReference type="ARBA" id="ARBA00048809"/>
    </source>
</evidence>
<evidence type="ECO:0000256" key="5">
    <source>
        <dbReference type="ARBA" id="ARBA00022723"/>
    </source>
</evidence>
<keyword evidence="10" id="KW-0808">Transferase</keyword>
<protein>
    <recommendedName>
        <fullName evidence="10">Sugar phosphate phosphatase</fullName>
        <ecNumber evidence="10">2.1.1.-</ecNumber>
        <ecNumber evidence="10">3.1.3.-</ecNumber>
    </recommendedName>
</protein>
<dbReference type="GO" id="GO:0046872">
    <property type="term" value="F:metal ion binding"/>
    <property type="evidence" value="ECO:0007669"/>
    <property type="project" value="UniProtKB-UniRule"/>
</dbReference>
<dbReference type="Pfam" id="PF01937">
    <property type="entry name" value="ARMT1-like_dom"/>
    <property type="match status" value="1"/>
</dbReference>
<dbReference type="PANTHER" id="PTHR12260:SF6">
    <property type="entry name" value="DAMAGE-CONTROL PHOSPHATASE ARMT1"/>
    <property type="match status" value="1"/>
</dbReference>
<dbReference type="GO" id="GO:0097023">
    <property type="term" value="F:fructose 6-phosphate aldolase activity"/>
    <property type="evidence" value="ECO:0007669"/>
    <property type="project" value="RHEA"/>
</dbReference>
<dbReference type="InterPro" id="IPR036075">
    <property type="entry name" value="ARMT-1-like_metal-bd_sf"/>
</dbReference>
<keyword evidence="4" id="KW-0533">Nickel</keyword>
<keyword evidence="5 10" id="KW-0479">Metal-binding</keyword>
<accession>A0A0B1SY87</accession>
<dbReference type="PANTHER" id="PTHR12260">
    <property type="entry name" value="DAMAGE-CONTROL PHOSPHATASE ARMT1"/>
    <property type="match status" value="1"/>
</dbReference>
<comment type="catalytic activity">
    <reaction evidence="2 10">
        <text>beta-D-fructose 1-phosphate + H2O = D-fructose + phosphate</text>
        <dbReference type="Rhea" id="RHEA:35603"/>
        <dbReference type="ChEBI" id="CHEBI:15377"/>
        <dbReference type="ChEBI" id="CHEBI:37721"/>
        <dbReference type="ChEBI" id="CHEBI:43474"/>
        <dbReference type="ChEBI" id="CHEBI:138881"/>
    </reaction>
</comment>
<dbReference type="EC" id="2.1.1.-" evidence="10"/>
<evidence type="ECO:0000256" key="3">
    <source>
        <dbReference type="ARBA" id="ARBA00009519"/>
    </source>
</evidence>
<dbReference type="InterPro" id="IPR002791">
    <property type="entry name" value="ARMT1-like_metal-bd"/>
</dbReference>
<name>A0A0B1SY87_OESDE</name>
<comment type="cofactor">
    <cofactor evidence="10">
        <name>Mn(2+)</name>
        <dbReference type="ChEBI" id="CHEBI:29035"/>
    </cofactor>
    <cofactor evidence="10">
        <name>Ni(2+)</name>
        <dbReference type="ChEBI" id="CHEBI:49786"/>
    </cofactor>
</comment>
<evidence type="ECO:0000313" key="13">
    <source>
        <dbReference type="Proteomes" id="UP000053660"/>
    </source>
</evidence>
<keyword evidence="10" id="KW-0489">Methyltransferase</keyword>
<dbReference type="Gene3D" id="3.40.50.10880">
    <property type="entry name" value="Uncharacterised protein PF01937, DUF89, domain 3"/>
    <property type="match status" value="1"/>
</dbReference>
<gene>
    <name evidence="12" type="ORF">OESDEN_09909</name>
</gene>
<evidence type="ECO:0000256" key="2">
    <source>
        <dbReference type="ARBA" id="ARBA00001326"/>
    </source>
</evidence>
<dbReference type="AlphaFoldDB" id="A0A0B1SY87"/>
<comment type="domain">
    <text evidence="10">Subfamily III proteins have a conserved RTxK motif about 40-50 residues from the C-terminus; the threonine may be replaced by serine or cysteine.</text>
</comment>
<keyword evidence="6 10" id="KW-0378">Hydrolase</keyword>
<evidence type="ECO:0000259" key="11">
    <source>
        <dbReference type="Pfam" id="PF01937"/>
    </source>
</evidence>
<evidence type="ECO:0000256" key="1">
    <source>
        <dbReference type="ARBA" id="ARBA00000807"/>
    </source>
</evidence>
<dbReference type="Gene3D" id="1.20.930.60">
    <property type="match status" value="1"/>
</dbReference>
<comment type="function">
    <text evidence="8 10">Metal-dependent phosphatase that shows phosphatase activity against several substrates, including fructose-1-phosphate and fructose-6-phosphate. Its preference for fructose-1-phosphate, a strong glycating agent that causes DNA damage rather than a canonical yeast metabolite, suggests a damage-control function in hexose phosphate metabolism. Has also been shown to have O-methyltransferase activity that methylates glutamate residues of target proteins to form gamma-glutamyl methyl ester residues. Possibly methylates PCNA, suggesting it is involved in the DNA damage response.</text>
</comment>
<dbReference type="EC" id="3.1.3.-" evidence="10"/>
<organism evidence="12 13">
    <name type="scientific">Oesophagostomum dentatum</name>
    <name type="common">Nodular worm</name>
    <dbReference type="NCBI Taxonomy" id="61180"/>
    <lineage>
        <taxon>Eukaryota</taxon>
        <taxon>Metazoa</taxon>
        <taxon>Ecdysozoa</taxon>
        <taxon>Nematoda</taxon>
        <taxon>Chromadorea</taxon>
        <taxon>Rhabditida</taxon>
        <taxon>Rhabditina</taxon>
        <taxon>Rhabditomorpha</taxon>
        <taxon>Strongyloidea</taxon>
        <taxon>Strongylidae</taxon>
        <taxon>Oesophagostomum</taxon>
    </lineage>
</organism>
<keyword evidence="13" id="KW-1185">Reference proteome</keyword>
<reference evidence="12 13" key="1">
    <citation type="submission" date="2014-03" db="EMBL/GenBank/DDBJ databases">
        <title>Draft genome of the hookworm Oesophagostomum dentatum.</title>
        <authorList>
            <person name="Mitreva M."/>
        </authorList>
    </citation>
    <scope>NUCLEOTIDE SEQUENCE [LARGE SCALE GENOMIC DNA]</scope>
    <source>
        <strain evidence="12 13">OD-Hann</strain>
    </source>
</reference>
<evidence type="ECO:0000256" key="8">
    <source>
        <dbReference type="ARBA" id="ARBA00045980"/>
    </source>
</evidence>
<evidence type="ECO:0000256" key="4">
    <source>
        <dbReference type="ARBA" id="ARBA00022596"/>
    </source>
</evidence>
<dbReference type="GO" id="GO:0006974">
    <property type="term" value="P:DNA damage response"/>
    <property type="evidence" value="ECO:0007669"/>
    <property type="project" value="TreeGrafter"/>
</dbReference>
<dbReference type="EMBL" id="KN553228">
    <property type="protein sequence ID" value="KHJ90248.1"/>
    <property type="molecule type" value="Genomic_DNA"/>
</dbReference>
<evidence type="ECO:0000256" key="7">
    <source>
        <dbReference type="ARBA" id="ARBA00023211"/>
    </source>
</evidence>